<evidence type="ECO:0000313" key="2">
    <source>
        <dbReference type="Proteomes" id="UP000202763"/>
    </source>
</evidence>
<dbReference type="Proteomes" id="UP000202763">
    <property type="component" value="Segment"/>
</dbReference>
<reference evidence="1 2" key="1">
    <citation type="submission" date="2015-05" db="EMBL/GenBank/DDBJ databases">
        <authorList>
            <person name="Wang D.B."/>
            <person name="Wang M."/>
        </authorList>
    </citation>
    <scope>NUCLEOTIDE SEQUENCE [LARGE SCALE GENOMIC DNA]</scope>
</reference>
<dbReference type="RefSeq" id="YP_009225549.1">
    <property type="nucleotide sequence ID" value="NC_029094.1"/>
</dbReference>
<evidence type="ECO:0000313" key="1">
    <source>
        <dbReference type="EMBL" id="AKO61016.1"/>
    </source>
</evidence>
<dbReference type="GeneID" id="26796610"/>
<name>A0A0H4IT13_9CAUD</name>
<organism evidence="1 2">
    <name type="scientific">Pseudoalteromonas phage H101</name>
    <dbReference type="NCBI Taxonomy" id="1654919"/>
    <lineage>
        <taxon>Viruses</taxon>
        <taxon>Duplodnaviria</taxon>
        <taxon>Heunggongvirae</taxon>
        <taxon>Uroviricota</taxon>
        <taxon>Caudoviricetes</taxon>
        <taxon>Shandongvirus</taxon>
        <taxon>Shandongvirus H101</taxon>
    </lineage>
</organism>
<dbReference type="EMBL" id="KR534323">
    <property type="protein sequence ID" value="AKO61016.1"/>
    <property type="molecule type" value="Genomic_DNA"/>
</dbReference>
<proteinExistence type="predicted"/>
<dbReference type="KEGG" id="vg:26796610"/>
<accession>A0A0H4IT13</accession>
<protein>
    <submittedName>
        <fullName evidence="1">Uncharacterized protein</fullName>
    </submittedName>
</protein>
<keyword evidence="2" id="KW-1185">Reference proteome</keyword>
<sequence>MRILELETSTGLLELVWKDEFYEGMFAVSGDTTTLLYKGKEFLVETGISDLKKTIFPPVAEDLSSDSVSLAGMITFVNGSPVVDKDTLTGLLSINIASDNWLESETSMKKWNNPSTSFHFNSAAESEEWADLIDVAYIPEESSFRLIFSQHDMEANRRGNVDFEFMEMVYEIFGTDTKKGKLNGVAEYEFPLGSFQVIRKKTIKLILDYTKSYQLCCGWDASYYCPHHTHPDERI</sequence>